<name>A0A8X8YYZ8_SALSN</name>
<organism evidence="2">
    <name type="scientific">Salvia splendens</name>
    <name type="common">Scarlet sage</name>
    <dbReference type="NCBI Taxonomy" id="180675"/>
    <lineage>
        <taxon>Eukaryota</taxon>
        <taxon>Viridiplantae</taxon>
        <taxon>Streptophyta</taxon>
        <taxon>Embryophyta</taxon>
        <taxon>Tracheophyta</taxon>
        <taxon>Spermatophyta</taxon>
        <taxon>Magnoliopsida</taxon>
        <taxon>eudicotyledons</taxon>
        <taxon>Gunneridae</taxon>
        <taxon>Pentapetalae</taxon>
        <taxon>asterids</taxon>
        <taxon>lamiids</taxon>
        <taxon>Lamiales</taxon>
        <taxon>Lamiaceae</taxon>
        <taxon>Nepetoideae</taxon>
        <taxon>Mentheae</taxon>
        <taxon>Salviinae</taxon>
        <taxon>Salvia</taxon>
        <taxon>Salvia subgen. Calosphace</taxon>
        <taxon>core Calosphace</taxon>
    </lineage>
</organism>
<evidence type="ECO:0000313" key="2">
    <source>
        <dbReference type="EMBL" id="KAG6385274.1"/>
    </source>
</evidence>
<reference evidence="2" key="1">
    <citation type="submission" date="2018-01" db="EMBL/GenBank/DDBJ databases">
        <authorList>
            <person name="Mao J.F."/>
        </authorList>
    </citation>
    <scope>NUCLEOTIDE SEQUENCE</scope>
    <source>
        <strain evidence="2">Huo1</strain>
        <tissue evidence="2">Leaf</tissue>
    </source>
</reference>
<dbReference type="EMBL" id="PNBA02000022">
    <property type="protein sequence ID" value="KAG6385274.1"/>
    <property type="molecule type" value="Genomic_DNA"/>
</dbReference>
<proteinExistence type="predicted"/>
<protein>
    <submittedName>
        <fullName evidence="2">Uncharacterized protein</fullName>
    </submittedName>
</protein>
<reference evidence="2" key="2">
    <citation type="submission" date="2020-08" db="EMBL/GenBank/DDBJ databases">
        <title>Plant Genome Project.</title>
        <authorList>
            <person name="Zhang R.-G."/>
        </authorList>
    </citation>
    <scope>NUCLEOTIDE SEQUENCE</scope>
    <source>
        <strain evidence="2">Huo1</strain>
        <tissue evidence="2">Leaf</tissue>
    </source>
</reference>
<sequence>MSSATALTPHLFLLHETIDFSHRRRRCGGKRPIVKQSRLHLVKSSSSLQEKIKVPQIGSIPKFEPAVQIKSVIPVCAAPPVRVNSDQSPPIKEAAPPPPP</sequence>
<keyword evidence="3" id="KW-1185">Reference proteome</keyword>
<dbReference type="Proteomes" id="UP000298416">
    <property type="component" value="Unassembled WGS sequence"/>
</dbReference>
<feature type="region of interest" description="Disordered" evidence="1">
    <location>
        <begin position="80"/>
        <end position="100"/>
    </location>
</feature>
<comment type="caution">
    <text evidence="2">The sequence shown here is derived from an EMBL/GenBank/DDBJ whole genome shotgun (WGS) entry which is preliminary data.</text>
</comment>
<gene>
    <name evidence="2" type="ORF">SASPL_154106</name>
</gene>
<accession>A0A8X8YYZ8</accession>
<evidence type="ECO:0000256" key="1">
    <source>
        <dbReference type="SAM" id="MobiDB-lite"/>
    </source>
</evidence>
<dbReference type="AlphaFoldDB" id="A0A8X8YYZ8"/>
<evidence type="ECO:0000313" key="3">
    <source>
        <dbReference type="Proteomes" id="UP000298416"/>
    </source>
</evidence>